<dbReference type="Gene3D" id="3.40.50.12690">
    <property type="match status" value="1"/>
</dbReference>
<feature type="domain" description="Reverse transcriptase" evidence="2">
    <location>
        <begin position="198"/>
        <end position="304"/>
    </location>
</feature>
<dbReference type="AlphaFoldDB" id="A0A5C6P3N9"/>
<feature type="region of interest" description="Disordered" evidence="1">
    <location>
        <begin position="518"/>
        <end position="544"/>
    </location>
</feature>
<sequence>MEARLGELETRFRRLELARVASGSQGKLAAAELPSVATAKGPPAAAEQPASQGGDTPAEKPTLVIGDSVLHYVKPTPATIVKCIPGARAGNIEANLKLLARRKRKFGKVGANDTQLRNGEDFMRFSTDKVLAIREKANQAIPTTGPSPDVLTKSKTTTCLLDPIPTHLLKDVLPLIGSSVLDQINSSLVTSYVPRSYKLDLSAAFDTVDHSILLQRLEHWVCHEVPQGSVLGPILFTLYMLPLGNIIRQHGINFHCYADDSQLYLSMKPEETEKLVKLQTCLKDIKSWMSSNFLLLNSGKIEVMVFGPEPLSDRLDHMITLDDLDQGITELLDSLRINLAVPDGTKHNVPEELPAYSNHMQIHCRGSGGTQVPLHQQVSEQQTDGVDRGSLNCCSAPPFAKDSSCLRGYSESSERTARVIKTSSSQNLVLRAGSQDLERSAVGRPNAEVCAAGVKKTSESKDLHHELTEGRSSSLPGRPSPVTGRRHQNNSERNHRSNGVGIRHKKRYTEYTAVLPAWSSGEKQRQDTPASSEAVPLDPPGAIAPLASNTNPFLGPSPSGAQYRNYHMQDNTVQMYPLIQVANPQAAEAEGVGEAEAEGEEEAIPVKMISVIIVKIMDTGNVIAERNNVTRDIIEDSSKVLIHLNND</sequence>
<accession>A0A5C6P3N9</accession>
<dbReference type="InterPro" id="IPR000477">
    <property type="entry name" value="RT_dom"/>
</dbReference>
<dbReference type="Proteomes" id="UP000324091">
    <property type="component" value="Chromosome 14"/>
</dbReference>
<gene>
    <name evidence="3" type="ORF">D4764_14G0004470</name>
</gene>
<protein>
    <recommendedName>
        <fullName evidence="2">Reverse transcriptase domain-containing protein</fullName>
    </recommendedName>
</protein>
<dbReference type="EMBL" id="RHFK02000006">
    <property type="protein sequence ID" value="TWW74444.1"/>
    <property type="molecule type" value="Genomic_DNA"/>
</dbReference>
<evidence type="ECO:0000256" key="1">
    <source>
        <dbReference type="SAM" id="MobiDB-lite"/>
    </source>
</evidence>
<dbReference type="SUPFAM" id="SSF56672">
    <property type="entry name" value="DNA/RNA polymerases"/>
    <property type="match status" value="1"/>
</dbReference>
<evidence type="ECO:0000313" key="4">
    <source>
        <dbReference type="Proteomes" id="UP000324091"/>
    </source>
</evidence>
<reference evidence="3 4" key="1">
    <citation type="submission" date="2019-04" db="EMBL/GenBank/DDBJ databases">
        <title>Chromosome genome assembly for Takifugu flavidus.</title>
        <authorList>
            <person name="Xiao S."/>
        </authorList>
    </citation>
    <scope>NUCLEOTIDE SEQUENCE [LARGE SCALE GENOMIC DNA]</scope>
    <source>
        <strain evidence="3">HTHZ2018</strain>
        <tissue evidence="3">Muscle</tissue>
    </source>
</reference>
<keyword evidence="4" id="KW-1185">Reference proteome</keyword>
<dbReference type="Pfam" id="PF00078">
    <property type="entry name" value="RVT_1"/>
    <property type="match status" value="1"/>
</dbReference>
<evidence type="ECO:0000313" key="3">
    <source>
        <dbReference type="EMBL" id="TWW74444.1"/>
    </source>
</evidence>
<feature type="region of interest" description="Disordered" evidence="1">
    <location>
        <begin position="39"/>
        <end position="61"/>
    </location>
</feature>
<organism evidence="3 4">
    <name type="scientific">Takifugu flavidus</name>
    <name type="common">sansaifugu</name>
    <dbReference type="NCBI Taxonomy" id="433684"/>
    <lineage>
        <taxon>Eukaryota</taxon>
        <taxon>Metazoa</taxon>
        <taxon>Chordata</taxon>
        <taxon>Craniata</taxon>
        <taxon>Vertebrata</taxon>
        <taxon>Euteleostomi</taxon>
        <taxon>Actinopterygii</taxon>
        <taxon>Neopterygii</taxon>
        <taxon>Teleostei</taxon>
        <taxon>Neoteleostei</taxon>
        <taxon>Acanthomorphata</taxon>
        <taxon>Eupercaria</taxon>
        <taxon>Tetraodontiformes</taxon>
        <taxon>Tetradontoidea</taxon>
        <taxon>Tetraodontidae</taxon>
        <taxon>Takifugu</taxon>
    </lineage>
</organism>
<proteinExistence type="predicted"/>
<evidence type="ECO:0000259" key="2">
    <source>
        <dbReference type="Pfam" id="PF00078"/>
    </source>
</evidence>
<feature type="compositionally biased region" description="Low complexity" evidence="1">
    <location>
        <begin position="470"/>
        <end position="481"/>
    </location>
</feature>
<feature type="compositionally biased region" description="Basic and acidic residues" evidence="1">
    <location>
        <begin position="456"/>
        <end position="469"/>
    </location>
</feature>
<dbReference type="InterPro" id="IPR043502">
    <property type="entry name" value="DNA/RNA_pol_sf"/>
</dbReference>
<dbReference type="PANTHER" id="PTHR33332">
    <property type="entry name" value="REVERSE TRANSCRIPTASE DOMAIN-CONTAINING PROTEIN"/>
    <property type="match status" value="1"/>
</dbReference>
<feature type="region of interest" description="Disordered" evidence="1">
    <location>
        <begin position="452"/>
        <end position="506"/>
    </location>
</feature>
<name>A0A5C6P3N9_9TELE</name>
<comment type="caution">
    <text evidence="3">The sequence shown here is derived from an EMBL/GenBank/DDBJ whole genome shotgun (WGS) entry which is preliminary data.</text>
</comment>